<reference evidence="2" key="1">
    <citation type="journal article" date="2020" name="Nature">
        <title>Giant virus diversity and host interactions through global metagenomics.</title>
        <authorList>
            <person name="Schulz F."/>
            <person name="Roux S."/>
            <person name="Paez-Espino D."/>
            <person name="Jungbluth S."/>
            <person name="Walsh D.A."/>
            <person name="Denef V.J."/>
            <person name="McMahon K.D."/>
            <person name="Konstantinidis K.T."/>
            <person name="Eloe-Fadrosh E.A."/>
            <person name="Kyrpides N.C."/>
            <person name="Woyke T."/>
        </authorList>
    </citation>
    <scope>NUCLEOTIDE SEQUENCE</scope>
    <source>
        <strain evidence="2">GVMAG-S-1038524-41</strain>
    </source>
</reference>
<feature type="coiled-coil region" evidence="1">
    <location>
        <begin position="37"/>
        <end position="81"/>
    </location>
</feature>
<organism evidence="2">
    <name type="scientific">viral metagenome</name>
    <dbReference type="NCBI Taxonomy" id="1070528"/>
    <lineage>
        <taxon>unclassified sequences</taxon>
        <taxon>metagenomes</taxon>
        <taxon>organismal metagenomes</taxon>
    </lineage>
</organism>
<dbReference type="AlphaFoldDB" id="A0A6C0JML9"/>
<name>A0A6C0JML9_9ZZZZ</name>
<accession>A0A6C0JML9</accession>
<sequence>MMKKLVDKLNSLEKINASLASTLKDEGKSKSVIESELDAMKSENERLLSLVKEQSEEKEELEKLESENTELRQQLELNEGGVEVKEELHRLKKSYGITMNTQLKTLLKRHN</sequence>
<protein>
    <submittedName>
        <fullName evidence="2">Uncharacterized protein</fullName>
    </submittedName>
</protein>
<evidence type="ECO:0000313" key="2">
    <source>
        <dbReference type="EMBL" id="QHU06952.1"/>
    </source>
</evidence>
<dbReference type="EMBL" id="MN740669">
    <property type="protein sequence ID" value="QHU06952.1"/>
    <property type="molecule type" value="Genomic_DNA"/>
</dbReference>
<proteinExistence type="predicted"/>
<evidence type="ECO:0000256" key="1">
    <source>
        <dbReference type="SAM" id="Coils"/>
    </source>
</evidence>
<keyword evidence="1" id="KW-0175">Coiled coil</keyword>